<name>A0ACB7EFF2_NIBAL</name>
<comment type="caution">
    <text evidence="1">The sequence shown here is derived from an EMBL/GenBank/DDBJ whole genome shotgun (WGS) entry which is preliminary data.</text>
</comment>
<gene>
    <name evidence="1" type="primary">TECTA</name>
    <name evidence="1" type="ORF">GBF38_018247</name>
</gene>
<evidence type="ECO:0000313" key="1">
    <source>
        <dbReference type="EMBL" id="KAG8000944.1"/>
    </source>
</evidence>
<accession>A0ACB7EFF2</accession>
<sequence>MSCFPVYMAALMLLTGAAATNHTFTSSGEMNIALCPITYYGQTYDKVYVAFNANKFAVCFKGLYQPGTENDCILMSGGTADRGHLSVLTKDIPTGSGVHKLLPNLKHAGKCVNIIPLKDSQQSQVADSQVNGLTVSKQTFQTNETNNGVITDMSGCRLSGTAYKTNTTVRDRNICSTVTCDVSGVASAISDCGPMERCQGNGSCVLNTMCTVTGSTVIDFLGRVHSVPDRCAYTLMRSTLGVPGIKLVGIFQERRRKDVSFLDRVILQLDQSGVQISLGQGGRVQLNGKVLMVNTTAQVVHGVMLSRDQTGVIAKISASNNMVSVHFDGYTAQIHIKGTQKFKLKRKLCETQYDDDDANSTINCNTTTEWCNTLKQASFTACNRHVNPEPFITACTRTLCKYPAVDGLRCQFLEAYARACSHLSNVTVDSWRSKSSCCFAVLMSSVVIVSIMGNPVVSVGPFLPLSTDQAVLLVNGNQIIYKNAIMTQNSSMSGLINRHDRVHIDFSCHYQQPETNNLAIRIKDSSVTQQIISGEWSYNLTMNAYTNPERNKAIQPDTYIELNRKIWVELKTEGLDEKMIHLLTDSCWATDQPLPNGSLRYDLIVKGCPNPTDKTVNVVGNGLGTSNFFSFNLFQFTGKTTTDVYFHCKVELCVRDGNSCAPVCPFPACIHIHTNKHFIIESQLVWIIVEPLKLDSLSLNFLAEVQPG</sequence>
<organism evidence="1 2">
    <name type="scientific">Nibea albiflora</name>
    <name type="common">Yellow drum</name>
    <name type="synonym">Corvina albiflora</name>
    <dbReference type="NCBI Taxonomy" id="240163"/>
    <lineage>
        <taxon>Eukaryota</taxon>
        <taxon>Metazoa</taxon>
        <taxon>Chordata</taxon>
        <taxon>Craniata</taxon>
        <taxon>Vertebrata</taxon>
        <taxon>Euteleostomi</taxon>
        <taxon>Actinopterygii</taxon>
        <taxon>Neopterygii</taxon>
        <taxon>Teleostei</taxon>
        <taxon>Neoteleostei</taxon>
        <taxon>Acanthomorphata</taxon>
        <taxon>Eupercaria</taxon>
        <taxon>Sciaenidae</taxon>
        <taxon>Nibea</taxon>
    </lineage>
</organism>
<evidence type="ECO:0000313" key="2">
    <source>
        <dbReference type="Proteomes" id="UP000805704"/>
    </source>
</evidence>
<dbReference type="EMBL" id="CM024796">
    <property type="protein sequence ID" value="KAG8000944.1"/>
    <property type="molecule type" value="Genomic_DNA"/>
</dbReference>
<keyword evidence="2" id="KW-1185">Reference proteome</keyword>
<dbReference type="Proteomes" id="UP000805704">
    <property type="component" value="Chromosome 8"/>
</dbReference>
<protein>
    <submittedName>
        <fullName evidence="1">Alpha-tectorin</fullName>
    </submittedName>
</protein>
<reference evidence="1" key="1">
    <citation type="submission" date="2020-04" db="EMBL/GenBank/DDBJ databases">
        <title>A chromosome-scale assembly and high-density genetic map of the yellow drum (Nibea albiflora) genome.</title>
        <authorList>
            <person name="Xu D."/>
            <person name="Zhang W."/>
            <person name="Chen R."/>
            <person name="Tan P."/>
            <person name="Wang L."/>
            <person name="Song H."/>
            <person name="Tian L."/>
            <person name="Zhu Q."/>
            <person name="Wang B."/>
        </authorList>
    </citation>
    <scope>NUCLEOTIDE SEQUENCE</scope>
    <source>
        <strain evidence="1">ZJHYS-2018</strain>
    </source>
</reference>
<proteinExistence type="predicted"/>